<dbReference type="InterPro" id="IPR012495">
    <property type="entry name" value="TadE-like_dom"/>
</dbReference>
<dbReference type="EMBL" id="MGFR01000001">
    <property type="protein sequence ID" value="OGM10343.1"/>
    <property type="molecule type" value="Genomic_DNA"/>
</dbReference>
<dbReference type="Proteomes" id="UP000176778">
    <property type="component" value="Unassembled WGS sequence"/>
</dbReference>
<evidence type="ECO:0000313" key="4">
    <source>
        <dbReference type="Proteomes" id="UP000176778"/>
    </source>
</evidence>
<dbReference type="STRING" id="1802479.A2Y68_02825"/>
<dbReference type="AlphaFoldDB" id="A0A1F7X615"/>
<name>A0A1F7X615_9BACT</name>
<gene>
    <name evidence="3" type="ORF">A2Y68_02825</name>
</gene>
<feature type="domain" description="TadE-like" evidence="2">
    <location>
        <begin position="9"/>
        <end position="31"/>
    </location>
</feature>
<accession>A0A1F7X615</accession>
<evidence type="ECO:0000259" key="2">
    <source>
        <dbReference type="Pfam" id="PF07811"/>
    </source>
</evidence>
<sequence length="132" mass="14640">MVARRKDKGQGLVEFALIAPILILLLLLAIDPFFKAVNIALAKYYTFQAAREASIFLADGTHSCDSWVRSHVSEPTLLMGTGWTLEIAPCPTDSSWSQVSGSTVTATFNWEQSTVWWEGPWTGAMVTRDVFQ</sequence>
<evidence type="ECO:0000256" key="1">
    <source>
        <dbReference type="SAM" id="Phobius"/>
    </source>
</evidence>
<protein>
    <recommendedName>
        <fullName evidence="2">TadE-like domain-containing protein</fullName>
    </recommendedName>
</protein>
<dbReference type="Pfam" id="PF07811">
    <property type="entry name" value="TadE"/>
    <property type="match status" value="1"/>
</dbReference>
<organism evidence="3 4">
    <name type="scientific">Candidatus Woesebacteria bacterium RBG_13_46_13</name>
    <dbReference type="NCBI Taxonomy" id="1802479"/>
    <lineage>
        <taxon>Bacteria</taxon>
        <taxon>Candidatus Woeseibacteriota</taxon>
    </lineage>
</organism>
<reference evidence="3 4" key="1">
    <citation type="journal article" date="2016" name="Nat. Commun.">
        <title>Thousands of microbial genomes shed light on interconnected biogeochemical processes in an aquifer system.</title>
        <authorList>
            <person name="Anantharaman K."/>
            <person name="Brown C.T."/>
            <person name="Hug L.A."/>
            <person name="Sharon I."/>
            <person name="Castelle C.J."/>
            <person name="Probst A.J."/>
            <person name="Thomas B.C."/>
            <person name="Singh A."/>
            <person name="Wilkins M.J."/>
            <person name="Karaoz U."/>
            <person name="Brodie E.L."/>
            <person name="Williams K.H."/>
            <person name="Hubbard S.S."/>
            <person name="Banfield J.F."/>
        </authorList>
    </citation>
    <scope>NUCLEOTIDE SEQUENCE [LARGE SCALE GENOMIC DNA]</scope>
</reference>
<proteinExistence type="predicted"/>
<comment type="caution">
    <text evidence="3">The sequence shown here is derived from an EMBL/GenBank/DDBJ whole genome shotgun (WGS) entry which is preliminary data.</text>
</comment>
<evidence type="ECO:0000313" key="3">
    <source>
        <dbReference type="EMBL" id="OGM10343.1"/>
    </source>
</evidence>
<keyword evidence="1" id="KW-0472">Membrane</keyword>
<keyword evidence="1" id="KW-0812">Transmembrane</keyword>
<feature type="transmembrane region" description="Helical" evidence="1">
    <location>
        <begin position="12"/>
        <end position="30"/>
    </location>
</feature>
<keyword evidence="1" id="KW-1133">Transmembrane helix</keyword>